<dbReference type="Gene3D" id="3.30.2320.80">
    <property type="match status" value="1"/>
</dbReference>
<dbReference type="EMBL" id="CP035467">
    <property type="protein sequence ID" value="QCW82720.1"/>
    <property type="molecule type" value="Genomic_DNA"/>
</dbReference>
<proteinExistence type="inferred from homology"/>
<dbReference type="InterPro" id="IPR000688">
    <property type="entry name" value="HypA/HybF"/>
</dbReference>
<comment type="function">
    <text evidence="5">Involved in the maturation of [NiFe] hydrogenases. Required for nickel insertion into the metal center of the hydrogenase.</text>
</comment>
<evidence type="ECO:0000256" key="4">
    <source>
        <dbReference type="ARBA" id="ARBA00022833"/>
    </source>
</evidence>
<dbReference type="RefSeq" id="WP_017839443.1">
    <property type="nucleotide sequence ID" value="NZ_CP035467.1"/>
</dbReference>
<feature type="binding site" evidence="5">
    <location>
        <position position="73"/>
    </location>
    <ligand>
        <name>Zn(2+)</name>
        <dbReference type="ChEBI" id="CHEBI:29105"/>
    </ligand>
</feature>
<dbReference type="PANTHER" id="PTHR34535:SF3">
    <property type="entry name" value="HYDROGENASE MATURATION FACTOR HYPA"/>
    <property type="match status" value="1"/>
</dbReference>
<sequence length="116" mass="12680">MHELSLCEDLLDQVKNLARQNQATTVASITVKIGVLSGVEPLLLQSAFEINRVDTIADGAVLIIERQPAKIACEQCGIESEVPANRLYCPVCQSRDTRLTAGSEMILERLELDTLA</sequence>
<dbReference type="NCBIfam" id="TIGR00100">
    <property type="entry name" value="hypA"/>
    <property type="match status" value="1"/>
</dbReference>
<keyword evidence="4 5" id="KW-0862">Zinc</keyword>
<keyword evidence="2 5" id="KW-0533">Nickel</keyword>
<dbReference type="STRING" id="675511.GCA_000341735_00819"/>
<dbReference type="GO" id="GO:0008270">
    <property type="term" value="F:zinc ion binding"/>
    <property type="evidence" value="ECO:0007669"/>
    <property type="project" value="UniProtKB-UniRule"/>
</dbReference>
<dbReference type="HAMAP" id="MF_00213">
    <property type="entry name" value="HypA_HybF"/>
    <property type="match status" value="1"/>
</dbReference>
<dbReference type="PROSITE" id="PS01249">
    <property type="entry name" value="HYPA"/>
    <property type="match status" value="1"/>
</dbReference>
<dbReference type="Pfam" id="PF01155">
    <property type="entry name" value="HypA"/>
    <property type="match status" value="1"/>
</dbReference>
<evidence type="ECO:0000256" key="5">
    <source>
        <dbReference type="HAMAP-Rule" id="MF_00213"/>
    </source>
</evidence>
<dbReference type="GO" id="GO:0016151">
    <property type="term" value="F:nickel cation binding"/>
    <property type="evidence" value="ECO:0007669"/>
    <property type="project" value="UniProtKB-UniRule"/>
</dbReference>
<evidence type="ECO:0000313" key="7">
    <source>
        <dbReference type="Proteomes" id="UP000305881"/>
    </source>
</evidence>
<dbReference type="Proteomes" id="UP000305881">
    <property type="component" value="Chromosome"/>
</dbReference>
<keyword evidence="7" id="KW-1185">Reference proteome</keyword>
<feature type="binding site" evidence="5">
    <location>
        <position position="92"/>
    </location>
    <ligand>
        <name>Zn(2+)</name>
        <dbReference type="ChEBI" id="CHEBI:29105"/>
    </ligand>
</feature>
<dbReference type="PANTHER" id="PTHR34535">
    <property type="entry name" value="HYDROGENASE MATURATION FACTOR HYPA"/>
    <property type="match status" value="1"/>
</dbReference>
<feature type="binding site" evidence="5">
    <location>
        <position position="89"/>
    </location>
    <ligand>
        <name>Zn(2+)</name>
        <dbReference type="ChEBI" id="CHEBI:29105"/>
    </ligand>
</feature>
<organism evidence="6 7">
    <name type="scientific">Methylotuvimicrobium buryatense</name>
    <name type="common">Methylomicrobium buryatense</name>
    <dbReference type="NCBI Taxonomy" id="95641"/>
    <lineage>
        <taxon>Bacteria</taxon>
        <taxon>Pseudomonadati</taxon>
        <taxon>Pseudomonadota</taxon>
        <taxon>Gammaproteobacteria</taxon>
        <taxon>Methylococcales</taxon>
        <taxon>Methylococcaceae</taxon>
        <taxon>Methylotuvimicrobium</taxon>
    </lineage>
</organism>
<dbReference type="GO" id="GO:0051604">
    <property type="term" value="P:protein maturation"/>
    <property type="evidence" value="ECO:0007669"/>
    <property type="project" value="InterPro"/>
</dbReference>
<feature type="binding site" evidence="5">
    <location>
        <position position="2"/>
    </location>
    <ligand>
        <name>Ni(2+)</name>
        <dbReference type="ChEBI" id="CHEBI:49786"/>
    </ligand>
</feature>
<reference evidence="7" key="1">
    <citation type="journal article" date="2019" name="J. Bacteriol.">
        <title>A Mutagenic Screen Identifies a TonB-Dependent Receptor Required for the Lanthanide Metal Switch in the Type I Methanotroph 'Methylotuvimicrobium buryatense' 5GB1C.</title>
        <authorList>
            <person name="Groom J.D."/>
            <person name="Ford S.M."/>
            <person name="Pesesky M.W."/>
            <person name="Lidstrom M.E."/>
        </authorList>
    </citation>
    <scope>NUCLEOTIDE SEQUENCE [LARGE SCALE GENOMIC DNA]</scope>
    <source>
        <strain evidence="7">5GB1C</strain>
    </source>
</reference>
<dbReference type="OrthoDB" id="288014at2"/>
<dbReference type="InterPro" id="IPR020538">
    <property type="entry name" value="Hydgase_Ni_incorp_HypA/HybF_CS"/>
</dbReference>
<feature type="binding site" evidence="5">
    <location>
        <position position="76"/>
    </location>
    <ligand>
        <name>Zn(2+)</name>
        <dbReference type="ChEBI" id="CHEBI:29105"/>
    </ligand>
</feature>
<evidence type="ECO:0000256" key="1">
    <source>
        <dbReference type="ARBA" id="ARBA00010748"/>
    </source>
</evidence>
<comment type="similarity">
    <text evidence="1 5">Belongs to the HypA/HybF family.</text>
</comment>
<evidence type="ECO:0000256" key="3">
    <source>
        <dbReference type="ARBA" id="ARBA00022723"/>
    </source>
</evidence>
<dbReference type="AlphaFoldDB" id="A0A4P9UQ90"/>
<protein>
    <recommendedName>
        <fullName evidence="5">Hydrogenase maturation factor HypA</fullName>
    </recommendedName>
</protein>
<gene>
    <name evidence="5 6" type="primary">hypA</name>
    <name evidence="6" type="ORF">EQU24_11075</name>
</gene>
<evidence type="ECO:0000256" key="2">
    <source>
        <dbReference type="ARBA" id="ARBA00022596"/>
    </source>
</evidence>
<keyword evidence="3 5" id="KW-0479">Metal-binding</keyword>
<dbReference type="PIRSF" id="PIRSF004761">
    <property type="entry name" value="Hydrgn_mat_HypA"/>
    <property type="match status" value="1"/>
</dbReference>
<accession>A0A4P9UQ90</accession>
<name>A0A4P9UQ90_METBY</name>
<evidence type="ECO:0000313" key="6">
    <source>
        <dbReference type="EMBL" id="QCW82720.1"/>
    </source>
</evidence>
<dbReference type="KEGG" id="mbur:EQU24_11075"/>